<name>A0A7N0UFA8_KALFE</name>
<evidence type="ECO:0000313" key="3">
    <source>
        <dbReference type="Proteomes" id="UP000594263"/>
    </source>
</evidence>
<proteinExistence type="predicted"/>
<evidence type="ECO:0000256" key="1">
    <source>
        <dbReference type="SAM" id="MobiDB-lite"/>
    </source>
</evidence>
<feature type="compositionally biased region" description="Basic and acidic residues" evidence="1">
    <location>
        <begin position="1"/>
        <end position="13"/>
    </location>
</feature>
<evidence type="ECO:0000313" key="2">
    <source>
        <dbReference type="EnsemblPlants" id="Kaladp0064s0119.1.v1.1.CDS.1"/>
    </source>
</evidence>
<keyword evidence="3" id="KW-1185">Reference proteome</keyword>
<feature type="region of interest" description="Disordered" evidence="1">
    <location>
        <begin position="1"/>
        <end position="29"/>
    </location>
</feature>
<protein>
    <submittedName>
        <fullName evidence="2">Uncharacterized protein</fullName>
    </submittedName>
</protein>
<accession>A0A7N0UFA8</accession>
<dbReference type="Proteomes" id="UP000594263">
    <property type="component" value="Unplaced"/>
</dbReference>
<sequence>MEKEYHGADKHETLSAGGKGEMSGPERHIEMRVASKDTEKMAERRSASRCTAVDDHKGEDINDLADAFIKNFRNQLRIQREESFKRFRDMLARGT</sequence>
<dbReference type="Gramene" id="Kaladp0064s0119.1.v1.1">
    <property type="protein sequence ID" value="Kaladp0064s0119.1.v1.1.CDS.1"/>
    <property type="gene ID" value="Kaladp0064s0119.v1.1"/>
</dbReference>
<dbReference type="EnsemblPlants" id="Kaladp0064s0119.1.v1.1">
    <property type="protein sequence ID" value="Kaladp0064s0119.1.v1.1.CDS.1"/>
    <property type="gene ID" value="Kaladp0064s0119.v1.1"/>
</dbReference>
<dbReference type="Pfam" id="PF05553">
    <property type="entry name" value="DUF761"/>
    <property type="match status" value="1"/>
</dbReference>
<dbReference type="PANTHER" id="PTHR33098">
    <property type="entry name" value="COTTON FIBER (DUF761)"/>
    <property type="match status" value="1"/>
</dbReference>
<dbReference type="PANTHER" id="PTHR33098:SF69">
    <property type="entry name" value="DUF761 DOMAIN PROTEIN"/>
    <property type="match status" value="1"/>
</dbReference>
<dbReference type="InterPro" id="IPR008480">
    <property type="entry name" value="DUF761_pln"/>
</dbReference>
<dbReference type="AlphaFoldDB" id="A0A7N0UFA8"/>
<reference evidence="2" key="1">
    <citation type="submission" date="2021-01" db="UniProtKB">
        <authorList>
            <consortium name="EnsemblPlants"/>
        </authorList>
    </citation>
    <scope>IDENTIFICATION</scope>
</reference>
<organism evidence="2 3">
    <name type="scientific">Kalanchoe fedtschenkoi</name>
    <name type="common">Lavender scallops</name>
    <name type="synonym">South American air plant</name>
    <dbReference type="NCBI Taxonomy" id="63787"/>
    <lineage>
        <taxon>Eukaryota</taxon>
        <taxon>Viridiplantae</taxon>
        <taxon>Streptophyta</taxon>
        <taxon>Embryophyta</taxon>
        <taxon>Tracheophyta</taxon>
        <taxon>Spermatophyta</taxon>
        <taxon>Magnoliopsida</taxon>
        <taxon>eudicotyledons</taxon>
        <taxon>Gunneridae</taxon>
        <taxon>Pentapetalae</taxon>
        <taxon>Saxifragales</taxon>
        <taxon>Crassulaceae</taxon>
        <taxon>Kalanchoe</taxon>
    </lineage>
</organism>